<comment type="function">
    <text evidence="15">Catalyzes the transfer of a two-carbon ketol group from a ketose donor to an aldose acceptor, via a covalent intermediate with the cofactor thiamine pyrophosphate.</text>
</comment>
<feature type="binding site" evidence="11">
    <location>
        <position position="356"/>
    </location>
    <ligand>
        <name>substrate</name>
    </ligand>
</feature>
<dbReference type="Gene3D" id="3.40.50.970">
    <property type="match status" value="2"/>
</dbReference>
<dbReference type="GO" id="GO:0006098">
    <property type="term" value="P:pentose-phosphate shunt"/>
    <property type="evidence" value="ECO:0007669"/>
    <property type="project" value="TreeGrafter"/>
</dbReference>
<dbReference type="PROSITE" id="PS00801">
    <property type="entry name" value="TRANSKETOLASE_1"/>
    <property type="match status" value="1"/>
</dbReference>
<dbReference type="InterPro" id="IPR005475">
    <property type="entry name" value="Transketolase-like_Pyr-bd"/>
</dbReference>
<feature type="site" description="Important for catalytic activity" evidence="14">
    <location>
        <position position="29"/>
    </location>
</feature>
<dbReference type="Gene3D" id="3.40.50.920">
    <property type="match status" value="1"/>
</dbReference>
<dbReference type="EMBL" id="CP030032">
    <property type="protein sequence ID" value="AWV88126.1"/>
    <property type="molecule type" value="Genomic_DNA"/>
</dbReference>
<protein>
    <recommendedName>
        <fullName evidence="3 9">Transketolase</fullName>
        <ecNumber evidence="3 9">2.2.1.1</ecNumber>
    </recommendedName>
</protein>
<dbReference type="InterPro" id="IPR009014">
    <property type="entry name" value="Transketo_C/PFOR_II"/>
</dbReference>
<dbReference type="InterPro" id="IPR005478">
    <property type="entry name" value="Transketolase_bac-like"/>
</dbReference>
<evidence type="ECO:0000256" key="15">
    <source>
        <dbReference type="RuleBase" id="RU004996"/>
    </source>
</evidence>
<comment type="cofactor">
    <cofactor evidence="13">
        <name>Mg(2+)</name>
        <dbReference type="ChEBI" id="CHEBI:18420"/>
    </cofactor>
    <text evidence="13">Binds 1 Mg(2+) ion per subunit. Can also utilize other divalent metal cations, such as Ca(2+), Mn(2+) and Co(2+).</text>
</comment>
<feature type="site" description="Important for catalytic activity" evidence="14">
    <location>
        <position position="261"/>
    </location>
</feature>
<evidence type="ECO:0000256" key="1">
    <source>
        <dbReference type="ARBA" id="ARBA00007131"/>
    </source>
</evidence>
<feature type="binding site" evidence="12">
    <location>
        <position position="261"/>
    </location>
    <ligand>
        <name>thiamine diphosphate</name>
        <dbReference type="ChEBI" id="CHEBI:58937"/>
    </ligand>
</feature>
<dbReference type="AlphaFoldDB" id="A0A2Z4FHJ7"/>
<dbReference type="InterPro" id="IPR005474">
    <property type="entry name" value="Transketolase_N"/>
</dbReference>
<feature type="active site" description="Proton donor" evidence="10">
    <location>
        <position position="410"/>
    </location>
</feature>
<comment type="cofactor">
    <cofactor evidence="15">
        <name>Mg(2+)</name>
        <dbReference type="ChEBI" id="CHEBI:18420"/>
    </cofactor>
    <cofactor evidence="15">
        <name>Ca(2+)</name>
        <dbReference type="ChEBI" id="CHEBI:29108"/>
    </cofactor>
    <cofactor evidence="15">
        <name>Mn(2+)</name>
        <dbReference type="ChEBI" id="CHEBI:29035"/>
    </cofactor>
    <cofactor evidence="15">
        <name>Co(2+)</name>
        <dbReference type="ChEBI" id="CHEBI:48828"/>
    </cofactor>
    <text evidence="15">Binds 1 Mg(2+) ion per subunit. Can also utilize other divalent metal cations, such as Ca(2+), Mn(2+) and Co(2+).</text>
</comment>
<gene>
    <name evidence="16" type="primary">tkt</name>
    <name evidence="16" type="ORF">DN745_01755</name>
</gene>
<name>A0A2Z4FHJ7_9DELT</name>
<dbReference type="EC" id="2.2.1.1" evidence="3 9"/>
<feature type="binding site" evidence="11">
    <location>
        <position position="383"/>
    </location>
    <ligand>
        <name>substrate</name>
    </ligand>
</feature>
<evidence type="ECO:0000256" key="7">
    <source>
        <dbReference type="ARBA" id="ARBA00023052"/>
    </source>
</evidence>
<dbReference type="SUPFAM" id="SSF52922">
    <property type="entry name" value="TK C-terminal domain-like"/>
    <property type="match status" value="1"/>
</dbReference>
<evidence type="ECO:0000256" key="9">
    <source>
        <dbReference type="NCBIfam" id="TIGR00232"/>
    </source>
</evidence>
<dbReference type="CDD" id="cd02012">
    <property type="entry name" value="TPP_TK"/>
    <property type="match status" value="1"/>
</dbReference>
<dbReference type="Pfam" id="PF02779">
    <property type="entry name" value="Transket_pyr"/>
    <property type="match status" value="1"/>
</dbReference>
<evidence type="ECO:0000256" key="10">
    <source>
        <dbReference type="PIRSR" id="PIRSR605478-1"/>
    </source>
</evidence>
<dbReference type="GO" id="GO:0046872">
    <property type="term" value="F:metal ion binding"/>
    <property type="evidence" value="ECO:0007669"/>
    <property type="project" value="UniProtKB-KW"/>
</dbReference>
<feature type="binding site" evidence="12">
    <location>
        <position position="69"/>
    </location>
    <ligand>
        <name>thiamine diphosphate</name>
        <dbReference type="ChEBI" id="CHEBI:58937"/>
    </ligand>
</feature>
<keyword evidence="15" id="KW-0106">Calcium</keyword>
<feature type="binding site" evidence="11">
    <location>
        <position position="468"/>
    </location>
    <ligand>
        <name>substrate</name>
    </ligand>
</feature>
<evidence type="ECO:0000256" key="6">
    <source>
        <dbReference type="ARBA" id="ARBA00022842"/>
    </source>
</evidence>
<keyword evidence="4 15" id="KW-0808">Transferase</keyword>
<feature type="binding site" evidence="13">
    <location>
        <position position="155"/>
    </location>
    <ligand>
        <name>Mg(2+)</name>
        <dbReference type="ChEBI" id="CHEBI:18420"/>
    </ligand>
</feature>
<feature type="binding site" evidence="11">
    <location>
        <position position="261"/>
    </location>
    <ligand>
        <name>substrate</name>
    </ligand>
</feature>
<dbReference type="SUPFAM" id="SSF52518">
    <property type="entry name" value="Thiamin diphosphate-binding fold (THDP-binding)"/>
    <property type="match status" value="2"/>
</dbReference>
<feature type="binding site" evidence="13">
    <location>
        <position position="187"/>
    </location>
    <ligand>
        <name>Mg(2+)</name>
        <dbReference type="ChEBI" id="CHEBI:18420"/>
    </ligand>
</feature>
<feature type="binding site" evidence="12">
    <location>
        <position position="185"/>
    </location>
    <ligand>
        <name>thiamine diphosphate</name>
        <dbReference type="ChEBI" id="CHEBI:58937"/>
    </ligand>
</feature>
<dbReference type="RefSeq" id="WP_111331593.1">
    <property type="nucleotide sequence ID" value="NZ_CP030032.1"/>
</dbReference>
<dbReference type="Pfam" id="PF22613">
    <property type="entry name" value="Transketolase_C_1"/>
    <property type="match status" value="1"/>
</dbReference>
<feature type="binding site" evidence="13">
    <location>
        <position position="185"/>
    </location>
    <ligand>
        <name>Mg(2+)</name>
        <dbReference type="ChEBI" id="CHEBI:18420"/>
    </ligand>
</feature>
<comment type="cofactor">
    <cofactor evidence="12">
        <name>thiamine diphosphate</name>
        <dbReference type="ChEBI" id="CHEBI:58937"/>
    </cofactor>
    <text evidence="12">Binds 1 thiamine pyrophosphate per subunit. During the reaction, the substrate forms a covalent intermediate with the cofactor.</text>
</comment>
<dbReference type="InterPro" id="IPR055152">
    <property type="entry name" value="Transketolase-like_C_2"/>
</dbReference>
<evidence type="ECO:0000313" key="17">
    <source>
        <dbReference type="Proteomes" id="UP000249799"/>
    </source>
</evidence>
<keyword evidence="6 13" id="KW-0460">Magnesium</keyword>
<organism evidence="16 17">
    <name type="scientific">Bradymonas sediminis</name>
    <dbReference type="NCBI Taxonomy" id="1548548"/>
    <lineage>
        <taxon>Bacteria</taxon>
        <taxon>Deltaproteobacteria</taxon>
        <taxon>Bradymonadales</taxon>
        <taxon>Bradymonadaceae</taxon>
        <taxon>Bradymonas</taxon>
    </lineage>
</organism>
<keyword evidence="5 13" id="KW-0479">Metal-binding</keyword>
<keyword evidence="17" id="KW-1185">Reference proteome</keyword>
<feature type="binding site" evidence="11">
    <location>
        <position position="472"/>
    </location>
    <ligand>
        <name>substrate</name>
    </ligand>
</feature>
<comment type="subunit">
    <text evidence="2 15">Homodimer.</text>
</comment>
<dbReference type="GO" id="GO:0004802">
    <property type="term" value="F:transketolase activity"/>
    <property type="evidence" value="ECO:0007669"/>
    <property type="project" value="UniProtKB-UniRule"/>
</dbReference>
<comment type="similarity">
    <text evidence="1 15">Belongs to the transketolase family.</text>
</comment>
<dbReference type="InterPro" id="IPR049557">
    <property type="entry name" value="Transketolase_CS"/>
</dbReference>
<dbReference type="PROSITE" id="PS00802">
    <property type="entry name" value="TRANSKETOLASE_2"/>
    <property type="match status" value="1"/>
</dbReference>
<feature type="binding site" evidence="11">
    <location>
        <position position="29"/>
    </location>
    <ligand>
        <name>substrate</name>
    </ligand>
</feature>
<sequence>MSEQRIEELSVNTIRTLAMDAVQKANSGHPGAPMGLAPAAYVLWQNHLRHNPKNPRWDNRDRFILSAGHASMLLYSLLHLTGYEQMTLEEIKNFRQWGSVTPGHPENFETEGVEMATGPLGQGFATAVGMAIAEAQLNARFDGVVDHFTYVICSDGDLMEGISHEAASLAGHLGLGKLVYIYDDNNITIDGGTDISFTEDVCARFESYGWHVQRVSDGTDLDAIDAAIEEAKEATDKPSIIALRTVIGYGSPAKAGTSSSHGSPLGDEEIARTKEALGWPSKEPFFIPEEVLEHMGAAADQGHKLESEWADRMEKYAAENPEKYAELTRRLAGELPENWDADLPQFAPDAKGMATRKASGKVVERIYAALPEFSGGSADLAGSNLTLFPDYGVFSRETRDAQNIHFGVREHAMGAAANGMNLHGGVRGFGATFLIFSDYMRPALRLAALMKTPTIGVFTHDSIGLGEDGPTHQPIEQLASLRAMPNMTVLRPADANETRECWKVAIENTTGPSAFALTRQAVATYDRDALGSIGDATRGAYILAGGEQTPDVILIGTGSEVGTCIAAYDILRAEGVAVRVVSMPSWEVFEAQDDAWKEKVLPKNVGRRVAVEAACSFGWERYVGLNGIVHSIPGFGKSAPAEVIFEKMGFTGDHIAKLAKSLL</sequence>
<dbReference type="KEGG" id="bsed:DN745_01755"/>
<keyword evidence="7 12" id="KW-0786">Thiamine pyrophosphate</keyword>
<dbReference type="FunFam" id="3.40.50.920:FF:000003">
    <property type="entry name" value="Transketolase"/>
    <property type="match status" value="1"/>
</dbReference>
<accession>A0A2Z4FHJ7</accession>
<dbReference type="CDD" id="cd07033">
    <property type="entry name" value="TPP_PYR_DXS_TK_like"/>
    <property type="match status" value="1"/>
</dbReference>
<dbReference type="Proteomes" id="UP000249799">
    <property type="component" value="Chromosome"/>
</dbReference>
<feature type="binding site" evidence="11">
    <location>
        <position position="519"/>
    </location>
    <ligand>
        <name>substrate</name>
    </ligand>
</feature>
<evidence type="ECO:0000313" key="16">
    <source>
        <dbReference type="EMBL" id="AWV88126.1"/>
    </source>
</evidence>
<dbReference type="FunFam" id="3.40.50.970:FF:000003">
    <property type="entry name" value="Transketolase"/>
    <property type="match status" value="1"/>
</dbReference>
<evidence type="ECO:0000256" key="2">
    <source>
        <dbReference type="ARBA" id="ARBA00011738"/>
    </source>
</evidence>
<evidence type="ECO:0000256" key="12">
    <source>
        <dbReference type="PIRSR" id="PIRSR605478-3"/>
    </source>
</evidence>
<dbReference type="InterPro" id="IPR029061">
    <property type="entry name" value="THDP-binding"/>
</dbReference>
<feature type="binding site" evidence="11">
    <location>
        <position position="460"/>
    </location>
    <ligand>
        <name>substrate</name>
    </ligand>
</feature>
<dbReference type="InterPro" id="IPR020826">
    <property type="entry name" value="Transketolase_BS"/>
</dbReference>
<dbReference type="SMART" id="SM00861">
    <property type="entry name" value="Transket_pyr"/>
    <property type="match status" value="1"/>
</dbReference>
<reference evidence="16 17" key="1">
    <citation type="submission" date="2018-06" db="EMBL/GenBank/DDBJ databases">
        <title>Lujinxingia sediminis gen. nov. sp. nov., a new facultative anaerobic member of the class Deltaproteobacteria, and proposal of Lujinxingaceae fam. nov.</title>
        <authorList>
            <person name="Guo L.-Y."/>
            <person name="Li C.-M."/>
            <person name="Wang S."/>
            <person name="Du Z.-J."/>
        </authorList>
    </citation>
    <scope>NUCLEOTIDE SEQUENCE [LARGE SCALE GENOMIC DNA]</scope>
    <source>
        <strain evidence="16 17">FA350</strain>
    </source>
</reference>
<evidence type="ECO:0000256" key="5">
    <source>
        <dbReference type="ARBA" id="ARBA00022723"/>
    </source>
</evidence>
<feature type="binding site" evidence="12">
    <location>
        <position position="156"/>
    </location>
    <ligand>
        <name>thiamine diphosphate</name>
        <dbReference type="ChEBI" id="CHEBI:58937"/>
    </ligand>
</feature>
<feature type="binding site" evidence="12">
    <location>
        <position position="436"/>
    </location>
    <ligand>
        <name>thiamine diphosphate</name>
        <dbReference type="ChEBI" id="CHEBI:58937"/>
    </ligand>
</feature>
<dbReference type="PANTHER" id="PTHR43522">
    <property type="entry name" value="TRANSKETOLASE"/>
    <property type="match status" value="1"/>
</dbReference>
<evidence type="ECO:0000256" key="4">
    <source>
        <dbReference type="ARBA" id="ARBA00022679"/>
    </source>
</evidence>
<evidence type="ECO:0000256" key="8">
    <source>
        <dbReference type="ARBA" id="ARBA00049473"/>
    </source>
</evidence>
<evidence type="ECO:0000256" key="11">
    <source>
        <dbReference type="PIRSR" id="PIRSR605478-2"/>
    </source>
</evidence>
<dbReference type="InterPro" id="IPR033247">
    <property type="entry name" value="Transketolase_fam"/>
</dbReference>
<dbReference type="GO" id="GO:0005829">
    <property type="term" value="C:cytosol"/>
    <property type="evidence" value="ECO:0007669"/>
    <property type="project" value="TreeGrafter"/>
</dbReference>
<dbReference type="FunFam" id="3.40.50.970:FF:000004">
    <property type="entry name" value="Transketolase"/>
    <property type="match status" value="1"/>
</dbReference>
<dbReference type="Pfam" id="PF00456">
    <property type="entry name" value="Transketolase_N"/>
    <property type="match status" value="1"/>
</dbReference>
<dbReference type="NCBIfam" id="TIGR00232">
    <property type="entry name" value="tktlase_bact"/>
    <property type="match status" value="1"/>
</dbReference>
<dbReference type="PANTHER" id="PTHR43522:SF2">
    <property type="entry name" value="TRANSKETOLASE 1-RELATED"/>
    <property type="match status" value="1"/>
</dbReference>
<feature type="binding site" evidence="12">
    <location>
        <begin position="118"/>
        <end position="120"/>
    </location>
    <ligand>
        <name>thiamine diphosphate</name>
        <dbReference type="ChEBI" id="CHEBI:58937"/>
    </ligand>
</feature>
<proteinExistence type="inferred from homology"/>
<evidence type="ECO:0000256" key="14">
    <source>
        <dbReference type="PIRSR" id="PIRSR605478-5"/>
    </source>
</evidence>
<comment type="catalytic activity">
    <reaction evidence="8 15">
        <text>D-sedoheptulose 7-phosphate + D-glyceraldehyde 3-phosphate = aldehydo-D-ribose 5-phosphate + D-xylulose 5-phosphate</text>
        <dbReference type="Rhea" id="RHEA:10508"/>
        <dbReference type="ChEBI" id="CHEBI:57483"/>
        <dbReference type="ChEBI" id="CHEBI:57737"/>
        <dbReference type="ChEBI" id="CHEBI:58273"/>
        <dbReference type="ChEBI" id="CHEBI:59776"/>
        <dbReference type="EC" id="2.2.1.1"/>
    </reaction>
</comment>
<evidence type="ECO:0000256" key="13">
    <source>
        <dbReference type="PIRSR" id="PIRSR605478-4"/>
    </source>
</evidence>
<dbReference type="OrthoDB" id="8732661at2"/>
<evidence type="ECO:0000256" key="3">
    <source>
        <dbReference type="ARBA" id="ARBA00013152"/>
    </source>
</evidence>